<gene>
    <name evidence="2" type="ORF">CYMTET_18610</name>
</gene>
<dbReference type="EMBL" id="LGRX02008626">
    <property type="protein sequence ID" value="KAK3273135.1"/>
    <property type="molecule type" value="Genomic_DNA"/>
</dbReference>
<keyword evidence="1" id="KW-0472">Membrane</keyword>
<proteinExistence type="predicted"/>
<accession>A0AAE0G873</accession>
<dbReference type="AlphaFoldDB" id="A0AAE0G873"/>
<dbReference type="Proteomes" id="UP001190700">
    <property type="component" value="Unassembled WGS sequence"/>
</dbReference>
<reference evidence="2 3" key="1">
    <citation type="journal article" date="2015" name="Genome Biol. Evol.">
        <title>Comparative Genomics of a Bacterivorous Green Alga Reveals Evolutionary Causalities and Consequences of Phago-Mixotrophic Mode of Nutrition.</title>
        <authorList>
            <person name="Burns J.A."/>
            <person name="Paasch A."/>
            <person name="Narechania A."/>
            <person name="Kim E."/>
        </authorList>
    </citation>
    <scope>NUCLEOTIDE SEQUENCE [LARGE SCALE GENOMIC DNA]</scope>
    <source>
        <strain evidence="2 3">PLY_AMNH</strain>
    </source>
</reference>
<evidence type="ECO:0000313" key="3">
    <source>
        <dbReference type="Proteomes" id="UP001190700"/>
    </source>
</evidence>
<name>A0AAE0G873_9CHLO</name>
<keyword evidence="1" id="KW-0812">Transmembrane</keyword>
<comment type="caution">
    <text evidence="2">The sequence shown here is derived from an EMBL/GenBank/DDBJ whole genome shotgun (WGS) entry which is preliminary data.</text>
</comment>
<sequence length="244" mass="27034">MIEAISKRVYMDLTGKAEADTADFKSRVCFAPDRNLTEAFLIACWTKSGFDFLAPVIWSGAVDDTVSVSLILSSVFWLTGCLLWTIMLGNFTRWNLEPGMAVAWTVSGCFYCVALQPPEAGCQCGVGVSHHATLLQRDFNFTAGRETLSTLPTDLQELEAAATIADIVQVELPCPLGRPSEEDLDFQRQLDCPFREDVKRVFLHIRAKESAKVHSPPPPDIGTVIRDPELPASLRDWLRLSCIV</sequence>
<protein>
    <submittedName>
        <fullName evidence="2">Uncharacterized protein</fullName>
    </submittedName>
</protein>
<evidence type="ECO:0000256" key="1">
    <source>
        <dbReference type="SAM" id="Phobius"/>
    </source>
</evidence>
<organism evidence="2 3">
    <name type="scientific">Cymbomonas tetramitiformis</name>
    <dbReference type="NCBI Taxonomy" id="36881"/>
    <lineage>
        <taxon>Eukaryota</taxon>
        <taxon>Viridiplantae</taxon>
        <taxon>Chlorophyta</taxon>
        <taxon>Pyramimonadophyceae</taxon>
        <taxon>Pyramimonadales</taxon>
        <taxon>Pyramimonadaceae</taxon>
        <taxon>Cymbomonas</taxon>
    </lineage>
</organism>
<keyword evidence="1" id="KW-1133">Transmembrane helix</keyword>
<keyword evidence="3" id="KW-1185">Reference proteome</keyword>
<evidence type="ECO:0000313" key="2">
    <source>
        <dbReference type="EMBL" id="KAK3273135.1"/>
    </source>
</evidence>
<feature type="transmembrane region" description="Helical" evidence="1">
    <location>
        <begin position="68"/>
        <end position="91"/>
    </location>
</feature>